<accession>A0A4Y2PHR2</accession>
<gene>
    <name evidence="2" type="ORF">AVEN_95576_1</name>
</gene>
<keyword evidence="1" id="KW-0175">Coiled coil</keyword>
<organism evidence="2 3">
    <name type="scientific">Araneus ventricosus</name>
    <name type="common">Orbweaver spider</name>
    <name type="synonym">Epeira ventricosa</name>
    <dbReference type="NCBI Taxonomy" id="182803"/>
    <lineage>
        <taxon>Eukaryota</taxon>
        <taxon>Metazoa</taxon>
        <taxon>Ecdysozoa</taxon>
        <taxon>Arthropoda</taxon>
        <taxon>Chelicerata</taxon>
        <taxon>Arachnida</taxon>
        <taxon>Araneae</taxon>
        <taxon>Araneomorphae</taxon>
        <taxon>Entelegynae</taxon>
        <taxon>Araneoidea</taxon>
        <taxon>Araneidae</taxon>
        <taxon>Araneus</taxon>
    </lineage>
</organism>
<name>A0A4Y2PHR2_ARAVE</name>
<sequence>MSSFSASAEDTLEYNMSEDLEDSPAVINSCQKEDLILEAKEIGENVPPTANICDVQDIILDSDEYKGDPDFVKGILESTVTDRKLQEEKEFELEKLNREQELIKLTQQQELELEKLKINRELELARMQTQNTNQGVIYQQIPEASNIKKKFTLPKLQFRQFGDNLKDWLPFWSQFEHTDKDDDIAPENKFQYLVQATVVGSRAREVVESFPPTVENYAKAVDSLKARFGREDLLVEVYVSELLKLIFSVQSNQKLSPIFLYDKLESYLRALETLGVTTDKCASILYPMSNHVLTRNFLKLGIGVLPPVLQMMQRNGWRI</sequence>
<dbReference type="InterPro" id="IPR005312">
    <property type="entry name" value="DUF1759"/>
</dbReference>
<dbReference type="OrthoDB" id="5869984at2759"/>
<keyword evidence="3" id="KW-1185">Reference proteome</keyword>
<feature type="coiled-coil region" evidence="1">
    <location>
        <begin position="99"/>
        <end position="128"/>
    </location>
</feature>
<dbReference type="EMBL" id="BGPR01011182">
    <property type="protein sequence ID" value="GBN50020.1"/>
    <property type="molecule type" value="Genomic_DNA"/>
</dbReference>
<reference evidence="2 3" key="1">
    <citation type="journal article" date="2019" name="Sci. Rep.">
        <title>Orb-weaving spider Araneus ventricosus genome elucidates the spidroin gene catalogue.</title>
        <authorList>
            <person name="Kono N."/>
            <person name="Nakamura H."/>
            <person name="Ohtoshi R."/>
            <person name="Moran D.A.P."/>
            <person name="Shinohara A."/>
            <person name="Yoshida Y."/>
            <person name="Fujiwara M."/>
            <person name="Mori M."/>
            <person name="Tomita M."/>
            <person name="Arakawa K."/>
        </authorList>
    </citation>
    <scope>NUCLEOTIDE SEQUENCE [LARGE SCALE GENOMIC DNA]</scope>
</reference>
<protein>
    <submittedName>
        <fullName evidence="2">Uncharacterized protein</fullName>
    </submittedName>
</protein>
<dbReference type="Proteomes" id="UP000499080">
    <property type="component" value="Unassembled WGS sequence"/>
</dbReference>
<proteinExistence type="predicted"/>
<evidence type="ECO:0000313" key="2">
    <source>
        <dbReference type="EMBL" id="GBN50020.1"/>
    </source>
</evidence>
<dbReference type="PANTHER" id="PTHR22954:SF3">
    <property type="entry name" value="PROTEIN CBG08539"/>
    <property type="match status" value="1"/>
</dbReference>
<comment type="caution">
    <text evidence="2">The sequence shown here is derived from an EMBL/GenBank/DDBJ whole genome shotgun (WGS) entry which is preliminary data.</text>
</comment>
<dbReference type="PANTHER" id="PTHR22954">
    <property type="entry name" value="RETROVIRAL PROTEASE-RELATED"/>
    <property type="match status" value="1"/>
</dbReference>
<dbReference type="AlphaFoldDB" id="A0A4Y2PHR2"/>
<evidence type="ECO:0000256" key="1">
    <source>
        <dbReference type="SAM" id="Coils"/>
    </source>
</evidence>
<evidence type="ECO:0000313" key="3">
    <source>
        <dbReference type="Proteomes" id="UP000499080"/>
    </source>
</evidence>
<dbReference type="Pfam" id="PF03564">
    <property type="entry name" value="DUF1759"/>
    <property type="match status" value="1"/>
</dbReference>